<dbReference type="RefSeq" id="WP_186880509.1">
    <property type="nucleotide sequence ID" value="NZ_JACOGG010000005.1"/>
</dbReference>
<dbReference type="Pfam" id="PF01370">
    <property type="entry name" value="Epimerase"/>
    <property type="match status" value="1"/>
</dbReference>
<evidence type="ECO:0000259" key="1">
    <source>
        <dbReference type="Pfam" id="PF01370"/>
    </source>
</evidence>
<dbReference type="InterPro" id="IPR001509">
    <property type="entry name" value="Epimerase_deHydtase"/>
</dbReference>
<feature type="domain" description="NAD-dependent epimerase/dehydratase" evidence="1">
    <location>
        <begin position="11"/>
        <end position="213"/>
    </location>
</feature>
<sequence length="279" mass="30348">MGNISKRVATLIGGRGFIGQHLHRRLVADGWDCWMPEKNDPGLFRLDLGTVFYCAGVTADFAQRGFDCVDAHVSCLNQILHRGVFRKLVYLSSTRLYDQSAAALLSESDALQLNPHHPRHLFDLSKALGESLCLQLGQNKANVARLSCVVSQDLHAEGFLASLLQKVVLQPVGEPLRIESSRQFVRDYVMIDDVVSALLHLAGSETGGMYNVASGTNTSNAALFDAITEITGVTIAAMIANSEAYVPPGQISVVKMRDEFGWTASSVCEQLPSMLKGKI</sequence>
<dbReference type="Proteomes" id="UP000612361">
    <property type="component" value="Unassembled WGS sequence"/>
</dbReference>
<protein>
    <submittedName>
        <fullName evidence="2">NAD-dependent epimerase/dehydratase family protein</fullName>
    </submittedName>
</protein>
<evidence type="ECO:0000313" key="2">
    <source>
        <dbReference type="EMBL" id="MBC3934901.1"/>
    </source>
</evidence>
<dbReference type="PANTHER" id="PTHR43245">
    <property type="entry name" value="BIFUNCTIONAL POLYMYXIN RESISTANCE PROTEIN ARNA"/>
    <property type="match status" value="1"/>
</dbReference>
<keyword evidence="3" id="KW-1185">Reference proteome</keyword>
<accession>A0A923I3P7</accession>
<organism evidence="2 3">
    <name type="scientific">Undibacterium rugosum</name>
    <dbReference type="NCBI Taxonomy" id="2762291"/>
    <lineage>
        <taxon>Bacteria</taxon>
        <taxon>Pseudomonadati</taxon>
        <taxon>Pseudomonadota</taxon>
        <taxon>Betaproteobacteria</taxon>
        <taxon>Burkholderiales</taxon>
        <taxon>Oxalobacteraceae</taxon>
        <taxon>Undibacterium</taxon>
    </lineage>
</organism>
<dbReference type="Gene3D" id="3.40.50.720">
    <property type="entry name" value="NAD(P)-binding Rossmann-like Domain"/>
    <property type="match status" value="1"/>
</dbReference>
<dbReference type="EMBL" id="JACOGG010000005">
    <property type="protein sequence ID" value="MBC3934901.1"/>
    <property type="molecule type" value="Genomic_DNA"/>
</dbReference>
<dbReference type="AlphaFoldDB" id="A0A923I3P7"/>
<evidence type="ECO:0000313" key="3">
    <source>
        <dbReference type="Proteomes" id="UP000612361"/>
    </source>
</evidence>
<name>A0A923I3P7_9BURK</name>
<dbReference type="InterPro" id="IPR036291">
    <property type="entry name" value="NAD(P)-bd_dom_sf"/>
</dbReference>
<reference evidence="2" key="1">
    <citation type="submission" date="2020-08" db="EMBL/GenBank/DDBJ databases">
        <title>Novel species isolated from subtropical streams in China.</title>
        <authorList>
            <person name="Lu H."/>
        </authorList>
    </citation>
    <scope>NUCLEOTIDE SEQUENCE</scope>
    <source>
        <strain evidence="2">CY7W</strain>
    </source>
</reference>
<comment type="caution">
    <text evidence="2">The sequence shown here is derived from an EMBL/GenBank/DDBJ whole genome shotgun (WGS) entry which is preliminary data.</text>
</comment>
<proteinExistence type="predicted"/>
<gene>
    <name evidence="2" type="ORF">H8K47_05960</name>
</gene>
<dbReference type="SUPFAM" id="SSF51735">
    <property type="entry name" value="NAD(P)-binding Rossmann-fold domains"/>
    <property type="match status" value="1"/>
</dbReference>
<dbReference type="InterPro" id="IPR050177">
    <property type="entry name" value="Lipid_A_modif_metabolic_enz"/>
</dbReference>